<gene>
    <name evidence="1" type="ORF">GCM10010517_61910</name>
</gene>
<organism evidence="1 2">
    <name type="scientific">Streptosporangium fragile</name>
    <dbReference type="NCBI Taxonomy" id="46186"/>
    <lineage>
        <taxon>Bacteria</taxon>
        <taxon>Bacillati</taxon>
        <taxon>Actinomycetota</taxon>
        <taxon>Actinomycetes</taxon>
        <taxon>Streptosporangiales</taxon>
        <taxon>Streptosporangiaceae</taxon>
        <taxon>Streptosporangium</taxon>
    </lineage>
</organism>
<dbReference type="Proteomes" id="UP001500831">
    <property type="component" value="Unassembled WGS sequence"/>
</dbReference>
<proteinExistence type="predicted"/>
<dbReference type="RefSeq" id="WP_344978939.1">
    <property type="nucleotide sequence ID" value="NZ_BAAAVI010000058.1"/>
</dbReference>
<name>A0ABP6ILN5_9ACTN</name>
<protein>
    <recommendedName>
        <fullName evidence="3">DUF4261 domain-containing protein</fullName>
    </recommendedName>
</protein>
<comment type="caution">
    <text evidence="1">The sequence shown here is derived from an EMBL/GenBank/DDBJ whole genome shotgun (WGS) entry which is preliminary data.</text>
</comment>
<accession>A0ABP6ILN5</accession>
<dbReference type="EMBL" id="BAAAVI010000058">
    <property type="protein sequence ID" value="GAA2896890.1"/>
    <property type="molecule type" value="Genomic_DNA"/>
</dbReference>
<reference evidence="2" key="1">
    <citation type="journal article" date="2019" name="Int. J. Syst. Evol. Microbiol.">
        <title>The Global Catalogue of Microorganisms (GCM) 10K type strain sequencing project: providing services to taxonomists for standard genome sequencing and annotation.</title>
        <authorList>
            <consortium name="The Broad Institute Genomics Platform"/>
            <consortium name="The Broad Institute Genome Sequencing Center for Infectious Disease"/>
            <person name="Wu L."/>
            <person name="Ma J."/>
        </authorList>
    </citation>
    <scope>NUCLEOTIDE SEQUENCE [LARGE SCALE GENOMIC DNA]</scope>
    <source>
        <strain evidence="2">JCM 6242</strain>
    </source>
</reference>
<evidence type="ECO:0008006" key="3">
    <source>
        <dbReference type="Google" id="ProtNLM"/>
    </source>
</evidence>
<evidence type="ECO:0000313" key="2">
    <source>
        <dbReference type="Proteomes" id="UP001500831"/>
    </source>
</evidence>
<sequence>MFKQKYDVMPRHVLCVLGSGLDLGTIEEVVGEVGGPGFTVDRESFRQAPDPRMVRSFRSCLMDDTFERSDWKAVEEHDSVAYVLSPPMAVHSGFDPHRPTIAGDDDETFELVWYDAFDASRLMLAVTAALLRSGATAAKNESSGLTHGRDRWLAIADRAAGADDWVALAVALYYAWVKRPLADGNLLRSCGMHLLGAPDVEVEAAWLAQETGRRPPGAQVDDSVELMDQMALYLLCEDRARKIQDGEGFRLAPDAPRWILERHPCRQYDEDDFYFNPYGYWRLTPDASSTPAER</sequence>
<keyword evidence="2" id="KW-1185">Reference proteome</keyword>
<evidence type="ECO:0000313" key="1">
    <source>
        <dbReference type="EMBL" id="GAA2896890.1"/>
    </source>
</evidence>